<organism evidence="1 2">
    <name type="scientific">Gordonia phosphorivorans</name>
    <dbReference type="NCBI Taxonomy" id="1056982"/>
    <lineage>
        <taxon>Bacteria</taxon>
        <taxon>Bacillati</taxon>
        <taxon>Actinomycetota</taxon>
        <taxon>Actinomycetes</taxon>
        <taxon>Mycobacteriales</taxon>
        <taxon>Gordoniaceae</taxon>
        <taxon>Gordonia</taxon>
    </lineage>
</organism>
<name>A0ABV6H4D5_9ACTN</name>
<comment type="caution">
    <text evidence="1">The sequence shown here is derived from an EMBL/GenBank/DDBJ whole genome shotgun (WGS) entry which is preliminary data.</text>
</comment>
<keyword evidence="2" id="KW-1185">Reference proteome</keyword>
<evidence type="ECO:0000313" key="1">
    <source>
        <dbReference type="EMBL" id="MFC0313601.1"/>
    </source>
</evidence>
<dbReference type="RefSeq" id="WP_382360083.1">
    <property type="nucleotide sequence ID" value="NZ_JBHLWV010000006.1"/>
</dbReference>
<dbReference type="EMBL" id="JBHLWV010000006">
    <property type="protein sequence ID" value="MFC0313601.1"/>
    <property type="molecule type" value="Genomic_DNA"/>
</dbReference>
<accession>A0ABV6H4D5</accession>
<protein>
    <submittedName>
        <fullName evidence="1">Uncharacterized protein</fullName>
    </submittedName>
</protein>
<sequence length="82" mass="8962">MRIGTLIGTGVLILAILFVGANGYLPVPEPIRNLWDRNYERNVEPAKEKWDDLKQQVETTAPRADLGAPAFSIPCTVPVCAA</sequence>
<gene>
    <name evidence="1" type="ORF">ACFFJD_01875</name>
</gene>
<evidence type="ECO:0000313" key="2">
    <source>
        <dbReference type="Proteomes" id="UP001589783"/>
    </source>
</evidence>
<dbReference type="Proteomes" id="UP001589783">
    <property type="component" value="Unassembled WGS sequence"/>
</dbReference>
<proteinExistence type="predicted"/>
<reference evidence="1 2" key="1">
    <citation type="submission" date="2024-09" db="EMBL/GenBank/DDBJ databases">
        <authorList>
            <person name="Sun Q."/>
            <person name="Mori K."/>
        </authorList>
    </citation>
    <scope>NUCLEOTIDE SEQUENCE [LARGE SCALE GENOMIC DNA]</scope>
    <source>
        <strain evidence="1 2">CCM 7957</strain>
    </source>
</reference>